<dbReference type="InterPro" id="IPR035472">
    <property type="entry name" value="RpiR-like_SIS"/>
</dbReference>
<keyword evidence="1" id="KW-0805">Transcription regulation</keyword>
<name>A0A0E2HEH1_9FIRM</name>
<dbReference type="HOGENOM" id="CLU_055769_0_0_9"/>
<accession>A0A0E2HEH1</accession>
<evidence type="ECO:0000313" key="7">
    <source>
        <dbReference type="Proteomes" id="UP000013085"/>
    </source>
</evidence>
<evidence type="ECO:0000256" key="3">
    <source>
        <dbReference type="ARBA" id="ARBA00023163"/>
    </source>
</evidence>
<dbReference type="InterPro" id="IPR046348">
    <property type="entry name" value="SIS_dom_sf"/>
</dbReference>
<dbReference type="GO" id="GO:0003677">
    <property type="term" value="F:DNA binding"/>
    <property type="evidence" value="ECO:0007669"/>
    <property type="project" value="UniProtKB-KW"/>
</dbReference>
<evidence type="ECO:0000259" key="4">
    <source>
        <dbReference type="PROSITE" id="PS51071"/>
    </source>
</evidence>
<protein>
    <recommendedName>
        <fullName evidence="8">RpiR family transcriptional regulator</fullName>
    </recommendedName>
</protein>
<gene>
    <name evidence="6" type="ORF">HMPREF1090_00821</name>
</gene>
<dbReference type="EMBL" id="AGYR01000006">
    <property type="protein sequence ID" value="ENZ18949.1"/>
    <property type="molecule type" value="Genomic_DNA"/>
</dbReference>
<evidence type="ECO:0008006" key="8">
    <source>
        <dbReference type="Google" id="ProtNLM"/>
    </source>
</evidence>
<dbReference type="PROSITE" id="PS51071">
    <property type="entry name" value="HTH_RPIR"/>
    <property type="match status" value="1"/>
</dbReference>
<evidence type="ECO:0000259" key="5">
    <source>
        <dbReference type="PROSITE" id="PS51464"/>
    </source>
</evidence>
<dbReference type="GeneID" id="57964803"/>
<dbReference type="SUPFAM" id="SSF46689">
    <property type="entry name" value="Homeodomain-like"/>
    <property type="match status" value="1"/>
</dbReference>
<evidence type="ECO:0000256" key="1">
    <source>
        <dbReference type="ARBA" id="ARBA00023015"/>
    </source>
</evidence>
<dbReference type="PATRIC" id="fig|999408.3.peg.869"/>
<dbReference type="PANTHER" id="PTHR30514:SF1">
    <property type="entry name" value="HTH-TYPE TRANSCRIPTIONAL REGULATOR HEXR-RELATED"/>
    <property type="match status" value="1"/>
</dbReference>
<evidence type="ECO:0000313" key="6">
    <source>
        <dbReference type="EMBL" id="ENZ18949.1"/>
    </source>
</evidence>
<dbReference type="InterPro" id="IPR009057">
    <property type="entry name" value="Homeodomain-like_sf"/>
</dbReference>
<dbReference type="PROSITE" id="PS51464">
    <property type="entry name" value="SIS"/>
    <property type="match status" value="1"/>
</dbReference>
<dbReference type="CDD" id="cd05013">
    <property type="entry name" value="SIS_RpiR"/>
    <property type="match status" value="1"/>
</dbReference>
<dbReference type="RefSeq" id="WP_002583806.1">
    <property type="nucleotide sequence ID" value="NZ_KB850998.1"/>
</dbReference>
<dbReference type="Gene3D" id="1.10.10.10">
    <property type="entry name" value="Winged helix-like DNA-binding domain superfamily/Winged helix DNA-binding domain"/>
    <property type="match status" value="1"/>
</dbReference>
<proteinExistence type="predicted"/>
<dbReference type="SUPFAM" id="SSF53697">
    <property type="entry name" value="SIS domain"/>
    <property type="match status" value="1"/>
</dbReference>
<feature type="domain" description="HTH rpiR-type" evidence="4">
    <location>
        <begin position="2"/>
        <end position="78"/>
    </location>
</feature>
<evidence type="ECO:0000256" key="2">
    <source>
        <dbReference type="ARBA" id="ARBA00023125"/>
    </source>
</evidence>
<organism evidence="6 7">
    <name type="scientific">[Clostridium] clostridioforme 90A8</name>
    <dbReference type="NCBI Taxonomy" id="999408"/>
    <lineage>
        <taxon>Bacteria</taxon>
        <taxon>Bacillati</taxon>
        <taxon>Bacillota</taxon>
        <taxon>Clostridia</taxon>
        <taxon>Lachnospirales</taxon>
        <taxon>Lachnospiraceae</taxon>
        <taxon>Enterocloster</taxon>
    </lineage>
</organism>
<dbReference type="GO" id="GO:0003700">
    <property type="term" value="F:DNA-binding transcription factor activity"/>
    <property type="evidence" value="ECO:0007669"/>
    <property type="project" value="InterPro"/>
</dbReference>
<keyword evidence="3" id="KW-0804">Transcription</keyword>
<dbReference type="InterPro" id="IPR036388">
    <property type="entry name" value="WH-like_DNA-bd_sf"/>
</dbReference>
<dbReference type="GO" id="GO:0097367">
    <property type="term" value="F:carbohydrate derivative binding"/>
    <property type="evidence" value="ECO:0007669"/>
    <property type="project" value="InterPro"/>
</dbReference>
<reference evidence="6 7" key="1">
    <citation type="submission" date="2013-01" db="EMBL/GenBank/DDBJ databases">
        <title>The Genome Sequence of Clostridium clostridioforme 90A8.</title>
        <authorList>
            <consortium name="The Broad Institute Genome Sequencing Platform"/>
            <person name="Earl A."/>
            <person name="Ward D."/>
            <person name="Feldgarden M."/>
            <person name="Gevers D."/>
            <person name="Courvalin P."/>
            <person name="Lambert T."/>
            <person name="Walker B."/>
            <person name="Young S.K."/>
            <person name="Zeng Q."/>
            <person name="Gargeya S."/>
            <person name="Fitzgerald M."/>
            <person name="Haas B."/>
            <person name="Abouelleil A."/>
            <person name="Alvarado L."/>
            <person name="Arachchi H.M."/>
            <person name="Berlin A.M."/>
            <person name="Chapman S.B."/>
            <person name="Dewar J."/>
            <person name="Goldberg J."/>
            <person name="Griggs A."/>
            <person name="Gujja S."/>
            <person name="Hansen M."/>
            <person name="Howarth C."/>
            <person name="Imamovic A."/>
            <person name="Larimer J."/>
            <person name="McCowan C."/>
            <person name="Murphy C."/>
            <person name="Neiman D."/>
            <person name="Pearson M."/>
            <person name="Priest M."/>
            <person name="Roberts A."/>
            <person name="Saif S."/>
            <person name="Shea T."/>
            <person name="Sisk P."/>
            <person name="Sykes S."/>
            <person name="Wortman J."/>
            <person name="Nusbaum C."/>
            <person name="Birren B."/>
        </authorList>
    </citation>
    <scope>NUCLEOTIDE SEQUENCE [LARGE SCALE GENOMIC DNA]</scope>
    <source>
        <strain evidence="6 7">90A8</strain>
    </source>
</reference>
<dbReference type="Pfam" id="PF01418">
    <property type="entry name" value="HTH_6"/>
    <property type="match status" value="1"/>
</dbReference>
<comment type="caution">
    <text evidence="6">The sequence shown here is derived from an EMBL/GenBank/DDBJ whole genome shotgun (WGS) entry which is preliminary data.</text>
</comment>
<dbReference type="InterPro" id="IPR000281">
    <property type="entry name" value="HTH_RpiR"/>
</dbReference>
<dbReference type="AlphaFoldDB" id="A0A0E2HEH1"/>
<keyword evidence="2" id="KW-0238">DNA-binding</keyword>
<sequence length="280" mass="31335">MNELLVKIRFLIPSLPRAEKAFAQALLENPEAITHLTLADIARESNSSDASIIRFCKRLGYHGYSDLKQAFTAAIAEGDEVHEEEIEESDDVNDILKKVFQSNVQTLQNTMVLANERYKDALDALIDAKSIHFFGVGDAFAACQFAFMKFCRLGIPCSSYSDVMLQYTIADNLGPGDVALAVSYEGRSRNVVQAMKIAKKRGATTISITKMNKSPLLRYTDIPLFISISDLTVGRDKVTRRVADQFILDVLYLGYITKKKQDFSKRLKRTQGAIDCNKIM</sequence>
<dbReference type="GO" id="GO:1901135">
    <property type="term" value="P:carbohydrate derivative metabolic process"/>
    <property type="evidence" value="ECO:0007669"/>
    <property type="project" value="InterPro"/>
</dbReference>
<dbReference type="InterPro" id="IPR001347">
    <property type="entry name" value="SIS_dom"/>
</dbReference>
<feature type="domain" description="SIS" evidence="5">
    <location>
        <begin position="121"/>
        <end position="261"/>
    </location>
</feature>
<dbReference type="Pfam" id="PF01380">
    <property type="entry name" value="SIS"/>
    <property type="match status" value="1"/>
</dbReference>
<dbReference type="Gene3D" id="3.40.50.10490">
    <property type="entry name" value="Glucose-6-phosphate isomerase like protein, domain 1"/>
    <property type="match status" value="1"/>
</dbReference>
<dbReference type="PANTHER" id="PTHR30514">
    <property type="entry name" value="GLUCOKINASE"/>
    <property type="match status" value="1"/>
</dbReference>
<dbReference type="InterPro" id="IPR047640">
    <property type="entry name" value="RpiR-like"/>
</dbReference>
<dbReference type="Proteomes" id="UP000013085">
    <property type="component" value="Unassembled WGS sequence"/>
</dbReference>